<dbReference type="Pfam" id="PF03735">
    <property type="entry name" value="ENT"/>
    <property type="match status" value="1"/>
</dbReference>
<feature type="compositionally biased region" description="Acidic residues" evidence="6">
    <location>
        <begin position="1"/>
        <end position="15"/>
    </location>
</feature>
<feature type="compositionally biased region" description="Polar residues" evidence="6">
    <location>
        <begin position="205"/>
        <end position="228"/>
    </location>
</feature>
<dbReference type="SMART" id="SM01191">
    <property type="entry name" value="ENT"/>
    <property type="match status" value="1"/>
</dbReference>
<dbReference type="PANTHER" id="PTHR33432:SF27">
    <property type="entry name" value="PROTEIN EMSY-LIKE 3"/>
    <property type="match status" value="1"/>
</dbReference>
<dbReference type="GO" id="GO:0005634">
    <property type="term" value="C:nucleus"/>
    <property type="evidence" value="ECO:0007669"/>
    <property type="project" value="UniProtKB-SubCell"/>
</dbReference>
<evidence type="ECO:0000256" key="6">
    <source>
        <dbReference type="SAM" id="MobiDB-lite"/>
    </source>
</evidence>
<keyword evidence="4" id="KW-0175">Coiled coil</keyword>
<sequence length="316" mass="34954">MDYDLADSSGTDDDLLPSHNNRVPRGSRVAVNGRSVVGSVPYHRMHSDMESQIHHLEQEAYGSVLLAFKAQSDALTWEKEGLITELRKELRVSDDEHRELLTRVNADDVIRRIREWRQVGGHHGSMLSTPQPVHGLIPSPTVSASRKKQKTSQSVPLSFSMASQALPPQSIAASVQPSSSAVKRGPTFGARGKKPKHGQPLPGLSSMQSMSYASTAPTGRGQFTNRGSSGAVATKEPAEAATRDPLIGRKVMKRWPDDNNFYEAVINDYDPVKGVHALVYDIYTVNEAWEWVDLKKDEQKLSNGKNLKKSRNHQSR</sequence>
<protein>
    <recommendedName>
        <fullName evidence="7">ENT domain-containing protein</fullName>
    </recommendedName>
</protein>
<evidence type="ECO:0000256" key="3">
    <source>
        <dbReference type="ARBA" id="ARBA00022821"/>
    </source>
</evidence>
<dbReference type="GO" id="GO:0050832">
    <property type="term" value="P:defense response to fungus"/>
    <property type="evidence" value="ECO:0007669"/>
    <property type="project" value="InterPro"/>
</dbReference>
<evidence type="ECO:0000256" key="4">
    <source>
        <dbReference type="ARBA" id="ARBA00023054"/>
    </source>
</evidence>
<evidence type="ECO:0000259" key="7">
    <source>
        <dbReference type="PROSITE" id="PS51138"/>
    </source>
</evidence>
<feature type="region of interest" description="Disordered" evidence="6">
    <location>
        <begin position="1"/>
        <end position="26"/>
    </location>
</feature>
<dbReference type="EMBL" id="GHES01014601">
    <property type="protein sequence ID" value="MPA45160.1"/>
    <property type="molecule type" value="Transcribed_RNA"/>
</dbReference>
<dbReference type="InterPro" id="IPR036142">
    <property type="entry name" value="ENT_dom-like_sf"/>
</dbReference>
<dbReference type="InterPro" id="IPR005491">
    <property type="entry name" value="ENT_dom"/>
</dbReference>
<dbReference type="AlphaFoldDB" id="A0A5B6ZLC0"/>
<reference evidence="8" key="1">
    <citation type="submission" date="2019-08" db="EMBL/GenBank/DDBJ databases">
        <title>Reference gene set and small RNA set construction with multiple tissues from Davidia involucrata Baill.</title>
        <authorList>
            <person name="Yang H."/>
            <person name="Zhou C."/>
            <person name="Li G."/>
            <person name="Wang J."/>
            <person name="Gao P."/>
            <person name="Wang M."/>
            <person name="Wang R."/>
            <person name="Zhao Y."/>
        </authorList>
    </citation>
    <scope>NUCLEOTIDE SEQUENCE</scope>
    <source>
        <tissue evidence="8">Mixed with DoveR01_LX</tissue>
    </source>
</reference>
<dbReference type="SUPFAM" id="SSF63748">
    <property type="entry name" value="Tudor/PWWP/MBT"/>
    <property type="match status" value="1"/>
</dbReference>
<feature type="region of interest" description="Disordered" evidence="6">
    <location>
        <begin position="122"/>
        <end position="156"/>
    </location>
</feature>
<accession>A0A5B6ZLC0</accession>
<dbReference type="Gene3D" id="1.10.1240.40">
    <property type="entry name" value="ENT domain"/>
    <property type="match status" value="1"/>
</dbReference>
<name>A0A5B6ZLC0_DAVIN</name>
<dbReference type="Gene3D" id="2.30.30.140">
    <property type="match status" value="1"/>
</dbReference>
<dbReference type="FunFam" id="1.10.1240.40:FF:000004">
    <property type="entry name" value="Protein EMSY-LIKE 4"/>
    <property type="match status" value="1"/>
</dbReference>
<gene>
    <name evidence="8" type="ORF">Din_014601</name>
</gene>
<evidence type="ECO:0000256" key="5">
    <source>
        <dbReference type="ARBA" id="ARBA00023242"/>
    </source>
</evidence>
<dbReference type="CDD" id="cd20404">
    <property type="entry name" value="Tudor_Agenet_AtEML-like"/>
    <property type="match status" value="1"/>
</dbReference>
<evidence type="ECO:0000256" key="1">
    <source>
        <dbReference type="ARBA" id="ARBA00004123"/>
    </source>
</evidence>
<feature type="domain" description="ENT" evidence="7">
    <location>
        <begin position="49"/>
        <end position="136"/>
    </location>
</feature>
<dbReference type="InterPro" id="IPR033485">
    <property type="entry name" value="EMSY-LIKE_plant"/>
</dbReference>
<keyword evidence="2" id="KW-0597">Phosphoprotein</keyword>
<proteinExistence type="predicted"/>
<feature type="compositionally biased region" description="Polar residues" evidence="6">
    <location>
        <begin position="170"/>
        <end position="181"/>
    </location>
</feature>
<organism evidence="8">
    <name type="scientific">Davidia involucrata</name>
    <name type="common">Dove tree</name>
    <dbReference type="NCBI Taxonomy" id="16924"/>
    <lineage>
        <taxon>Eukaryota</taxon>
        <taxon>Viridiplantae</taxon>
        <taxon>Streptophyta</taxon>
        <taxon>Embryophyta</taxon>
        <taxon>Tracheophyta</taxon>
        <taxon>Spermatophyta</taxon>
        <taxon>Magnoliopsida</taxon>
        <taxon>eudicotyledons</taxon>
        <taxon>Gunneridae</taxon>
        <taxon>Pentapetalae</taxon>
        <taxon>asterids</taxon>
        <taxon>Cornales</taxon>
        <taxon>Nyssaceae</taxon>
        <taxon>Davidia</taxon>
    </lineage>
</organism>
<keyword evidence="5" id="KW-0539">Nucleus</keyword>
<dbReference type="PANTHER" id="PTHR33432">
    <property type="entry name" value="PROTEIN EMSY-LIKE 4"/>
    <property type="match status" value="1"/>
</dbReference>
<evidence type="ECO:0000256" key="2">
    <source>
        <dbReference type="ARBA" id="ARBA00022553"/>
    </source>
</evidence>
<dbReference type="PROSITE" id="PS51138">
    <property type="entry name" value="ENT"/>
    <property type="match status" value="1"/>
</dbReference>
<dbReference type="SUPFAM" id="SSF158639">
    <property type="entry name" value="ENT-like"/>
    <property type="match status" value="1"/>
</dbReference>
<comment type="subcellular location">
    <subcellularLocation>
        <location evidence="1">Nucleus</location>
    </subcellularLocation>
</comment>
<feature type="region of interest" description="Disordered" evidence="6">
    <location>
        <begin position="170"/>
        <end position="245"/>
    </location>
</feature>
<evidence type="ECO:0000313" key="8">
    <source>
        <dbReference type="EMBL" id="MPA45160.1"/>
    </source>
</evidence>
<keyword evidence="3" id="KW-0611">Plant defense</keyword>